<gene>
    <name evidence="9" type="ORF">A6E15_08795</name>
</gene>
<dbReference type="Pfam" id="PF00512">
    <property type="entry name" value="HisKA"/>
    <property type="match status" value="1"/>
</dbReference>
<dbReference type="SMART" id="SM00388">
    <property type="entry name" value="HisKA"/>
    <property type="match status" value="1"/>
</dbReference>
<dbReference type="PROSITE" id="PS50109">
    <property type="entry name" value="HIS_KIN"/>
    <property type="match status" value="1"/>
</dbReference>
<dbReference type="InterPro" id="IPR003661">
    <property type="entry name" value="HisK_dim/P_dom"/>
</dbReference>
<evidence type="ECO:0000256" key="7">
    <source>
        <dbReference type="SAM" id="MobiDB-lite"/>
    </source>
</evidence>
<dbReference type="InterPro" id="IPR036890">
    <property type="entry name" value="HATPase_C_sf"/>
</dbReference>
<dbReference type="GO" id="GO:0000155">
    <property type="term" value="F:phosphorelay sensor kinase activity"/>
    <property type="evidence" value="ECO:0007669"/>
    <property type="project" value="InterPro"/>
</dbReference>
<dbReference type="SUPFAM" id="SSF47384">
    <property type="entry name" value="Homodimeric domain of signal transducing histidine kinase"/>
    <property type="match status" value="1"/>
</dbReference>
<dbReference type="InterPro" id="IPR050736">
    <property type="entry name" value="Sensor_HK_Regulatory"/>
</dbReference>
<dbReference type="CDD" id="cd00082">
    <property type="entry name" value="HisKA"/>
    <property type="match status" value="1"/>
</dbReference>
<keyword evidence="5 9" id="KW-0418">Kinase</keyword>
<dbReference type="AlphaFoldDB" id="A0A1S8AW45"/>
<dbReference type="Pfam" id="PF02518">
    <property type="entry name" value="HATPase_c"/>
    <property type="match status" value="1"/>
</dbReference>
<dbReference type="InterPro" id="IPR003594">
    <property type="entry name" value="HATPase_dom"/>
</dbReference>
<dbReference type="Gene3D" id="1.10.287.130">
    <property type="match status" value="1"/>
</dbReference>
<evidence type="ECO:0000256" key="5">
    <source>
        <dbReference type="ARBA" id="ARBA00022777"/>
    </source>
</evidence>
<dbReference type="STRING" id="301967.A6E15_08795"/>
<dbReference type="Gene3D" id="3.30.450.20">
    <property type="entry name" value="PAS domain"/>
    <property type="match status" value="1"/>
</dbReference>
<protein>
    <recommendedName>
        <fullName evidence="2">histidine kinase</fullName>
        <ecNumber evidence="2">2.7.13.3</ecNumber>
    </recommendedName>
</protein>
<dbReference type="EMBL" id="LWLN01000001">
    <property type="protein sequence ID" value="OLZ41078.1"/>
    <property type="molecule type" value="Genomic_DNA"/>
</dbReference>
<keyword evidence="3" id="KW-0597">Phosphoprotein</keyword>
<accession>A0A1S8AW45</accession>
<dbReference type="RefSeq" id="WP_076145602.1">
    <property type="nucleotide sequence ID" value="NZ_LWLN01000001.1"/>
</dbReference>
<dbReference type="PANTHER" id="PTHR43711:SF1">
    <property type="entry name" value="HISTIDINE KINASE 1"/>
    <property type="match status" value="1"/>
</dbReference>
<feature type="domain" description="Histidine kinase" evidence="8">
    <location>
        <begin position="147"/>
        <end position="400"/>
    </location>
</feature>
<dbReference type="PRINTS" id="PR00344">
    <property type="entry name" value="BCTRLSENSOR"/>
</dbReference>
<evidence type="ECO:0000313" key="9">
    <source>
        <dbReference type="EMBL" id="OLZ41078.1"/>
    </source>
</evidence>
<dbReference type="Proteomes" id="UP000189370">
    <property type="component" value="Unassembled WGS sequence"/>
</dbReference>
<evidence type="ECO:0000256" key="6">
    <source>
        <dbReference type="ARBA" id="ARBA00023012"/>
    </source>
</evidence>
<evidence type="ECO:0000256" key="2">
    <source>
        <dbReference type="ARBA" id="ARBA00012438"/>
    </source>
</evidence>
<proteinExistence type="predicted"/>
<evidence type="ECO:0000313" key="10">
    <source>
        <dbReference type="Proteomes" id="UP000189370"/>
    </source>
</evidence>
<dbReference type="EC" id="2.7.13.3" evidence="2"/>
<evidence type="ECO:0000256" key="4">
    <source>
        <dbReference type="ARBA" id="ARBA00022679"/>
    </source>
</evidence>
<feature type="region of interest" description="Disordered" evidence="7">
    <location>
        <begin position="266"/>
        <end position="320"/>
    </location>
</feature>
<keyword evidence="6" id="KW-0902">Two-component regulatory system</keyword>
<feature type="compositionally biased region" description="Polar residues" evidence="7">
    <location>
        <begin position="278"/>
        <end position="288"/>
    </location>
</feature>
<comment type="caution">
    <text evidence="9">The sequence shown here is derived from an EMBL/GenBank/DDBJ whole genome shotgun (WGS) entry which is preliminary data.</text>
</comment>
<dbReference type="SMART" id="SM00387">
    <property type="entry name" value="HATPase_c"/>
    <property type="match status" value="1"/>
</dbReference>
<evidence type="ECO:0000256" key="3">
    <source>
        <dbReference type="ARBA" id="ARBA00022553"/>
    </source>
</evidence>
<evidence type="ECO:0000259" key="8">
    <source>
        <dbReference type="PROSITE" id="PS50109"/>
    </source>
</evidence>
<name>A0A1S8AW45_9EURY</name>
<organism evidence="9 10">
    <name type="scientific">Natrinema saccharevitans</name>
    <dbReference type="NCBI Taxonomy" id="301967"/>
    <lineage>
        <taxon>Archaea</taxon>
        <taxon>Methanobacteriati</taxon>
        <taxon>Methanobacteriota</taxon>
        <taxon>Stenosarchaea group</taxon>
        <taxon>Halobacteria</taxon>
        <taxon>Halobacteriales</taxon>
        <taxon>Natrialbaceae</taxon>
        <taxon>Natrinema</taxon>
    </lineage>
</organism>
<dbReference type="InterPro" id="IPR004358">
    <property type="entry name" value="Sig_transdc_His_kin-like_C"/>
</dbReference>
<dbReference type="PANTHER" id="PTHR43711">
    <property type="entry name" value="TWO-COMPONENT HISTIDINE KINASE"/>
    <property type="match status" value="1"/>
</dbReference>
<dbReference type="OrthoDB" id="8127at2157"/>
<dbReference type="InterPro" id="IPR005467">
    <property type="entry name" value="His_kinase_dom"/>
</dbReference>
<dbReference type="InterPro" id="IPR013656">
    <property type="entry name" value="PAS_4"/>
</dbReference>
<dbReference type="SUPFAM" id="SSF55874">
    <property type="entry name" value="ATPase domain of HSP90 chaperone/DNA topoisomerase II/histidine kinase"/>
    <property type="match status" value="1"/>
</dbReference>
<dbReference type="CDD" id="cd00075">
    <property type="entry name" value="HATPase"/>
    <property type="match status" value="1"/>
</dbReference>
<dbReference type="Pfam" id="PF08448">
    <property type="entry name" value="PAS_4"/>
    <property type="match status" value="1"/>
</dbReference>
<dbReference type="InterPro" id="IPR036097">
    <property type="entry name" value="HisK_dim/P_sf"/>
</dbReference>
<keyword evidence="10" id="KW-1185">Reference proteome</keyword>
<reference evidence="10" key="1">
    <citation type="submission" date="2016-04" db="EMBL/GenBank/DDBJ databases">
        <authorList>
            <person name="Chen S.-C."/>
            <person name="Lai M.-C."/>
        </authorList>
    </citation>
    <scope>NUCLEOTIDE SEQUENCE [LARGE SCALE GENOMIC DNA]</scope>
    <source>
        <strain evidence="10">AB14</strain>
    </source>
</reference>
<sequence length="407" mass="43498">MGDPSTDALVAAGFDALPARVAILDASGTIVDTNEPWESFGDEQGLARTAGGVGSNYLAVCEASDDPDATETARGIREIAAGDSESFHLEYPCHTPGEDGWYLLDARSYDYAGERYVLVMHVDITERKLLERRTQEQADRMESFAKLLSHDLRNPLSVALAHTEMLELDDGVDLGDDGDENPLRASLERMEEIIDEALLLTTIDAVEETELLALSRAVETAWTTVRTDGASVAVVDDVAIRADSSLLTHLFENLFRNAVEHGSTSLASRAQQDAVEPCSTNPDSQTRQAAVEHGGDGPRIEIGTLESASSGESTGPAESIEGELEAADWSVEAADYDGFYVEDDGPGIPPDERERVFESGYSSAGGSGFGLAIVSDVVDAHGWSISVASGRNGGARFEVRGVTVLDR</sequence>
<dbReference type="Gene3D" id="3.30.565.10">
    <property type="entry name" value="Histidine kinase-like ATPase, C-terminal domain"/>
    <property type="match status" value="1"/>
</dbReference>
<evidence type="ECO:0000256" key="1">
    <source>
        <dbReference type="ARBA" id="ARBA00000085"/>
    </source>
</evidence>
<keyword evidence="4" id="KW-0808">Transferase</keyword>
<comment type="catalytic activity">
    <reaction evidence="1">
        <text>ATP + protein L-histidine = ADP + protein N-phospho-L-histidine.</text>
        <dbReference type="EC" id="2.7.13.3"/>
    </reaction>
</comment>